<dbReference type="InParanoid" id="Q2FUH4"/>
<dbReference type="PIRSF" id="PIRSF018688">
    <property type="entry name" value="UCP018688"/>
    <property type="match status" value="1"/>
</dbReference>
<dbReference type="eggNOG" id="arCOG05191">
    <property type="taxonomic scope" value="Archaea"/>
</dbReference>
<dbReference type="HOGENOM" id="CLU_058411_1_0_2"/>
<name>Q2FUH4_METHJ</name>
<dbReference type="OrthoDB" id="130671at2157"/>
<proteinExistence type="predicted"/>
<gene>
    <name evidence="2" type="ordered locus">Mhun_0895</name>
</gene>
<dbReference type="PANTHER" id="PTHR41373:SF1">
    <property type="entry name" value="PHOSPHATIDYLGLYCEROL LYSYLTRANSFERASE C-TERMINAL DOMAIN-CONTAINING PROTEIN"/>
    <property type="match status" value="1"/>
</dbReference>
<dbReference type="Proteomes" id="UP000001941">
    <property type="component" value="Chromosome"/>
</dbReference>
<organism evidence="2 3">
    <name type="scientific">Methanospirillum hungatei JF-1 (strain ATCC 27890 / DSM 864 / NBRC 100397 / JF-1)</name>
    <dbReference type="NCBI Taxonomy" id="323259"/>
    <lineage>
        <taxon>Archaea</taxon>
        <taxon>Methanobacteriati</taxon>
        <taxon>Methanobacteriota</taxon>
        <taxon>Stenosarchaea group</taxon>
        <taxon>Methanomicrobia</taxon>
        <taxon>Methanomicrobiales</taxon>
        <taxon>Methanospirillaceae</taxon>
        <taxon>Methanospirillum</taxon>
    </lineage>
</organism>
<dbReference type="GeneID" id="3923903"/>
<dbReference type="SUPFAM" id="SSF55729">
    <property type="entry name" value="Acyl-CoA N-acyltransferases (Nat)"/>
    <property type="match status" value="2"/>
</dbReference>
<evidence type="ECO:0000313" key="3">
    <source>
        <dbReference type="Proteomes" id="UP000001941"/>
    </source>
</evidence>
<dbReference type="Pfam" id="PF09924">
    <property type="entry name" value="LPG_synthase_C"/>
    <property type="match status" value="1"/>
</dbReference>
<feature type="domain" description="Phosphatidylglycerol lysyltransferase C-terminal" evidence="1">
    <location>
        <begin position="25"/>
        <end position="294"/>
    </location>
</feature>
<keyword evidence="3" id="KW-1185">Reference proteome</keyword>
<evidence type="ECO:0000313" key="2">
    <source>
        <dbReference type="EMBL" id="ABD40645.1"/>
    </source>
</evidence>
<dbReference type="InterPro" id="IPR016732">
    <property type="entry name" value="UCP018688"/>
</dbReference>
<dbReference type="RefSeq" id="WP_011447924.1">
    <property type="nucleotide sequence ID" value="NC_007796.1"/>
</dbReference>
<accession>Q2FUH4</accession>
<sequence length="297" mass="35162">MKIHEEDFHPIELEDKDIFDRIYRDYPIQHSENTFGTLFCWRSYGHYKICEHEGCLIIKGETENYHSYRFPIGPVKPDVFHATIKLAQNLGEEAPLLILEPWQYSWMREHYPTLKLKPDREFFDYVYKSEILASLPGQDFLSVRKQLNKFRRKCPSTVELISESNMDEVLEFLVKWCQQRECDKYTILKHEKEAINEAVQYFDQLGFSGITVNPKGEIGGIAIFEELNPTTAVVHYEKALPDCEGIYKEVNIQTALYLKDRYHYINRESDMGIPGLREAKERYHPDHMVKLYYLENS</sequence>
<dbReference type="KEGG" id="mhu:Mhun_0895"/>
<protein>
    <recommendedName>
        <fullName evidence="1">Phosphatidylglycerol lysyltransferase C-terminal domain-containing protein</fullName>
    </recommendedName>
</protein>
<reference evidence="3" key="1">
    <citation type="journal article" date="2016" name="Stand. Genomic Sci.">
        <title>Complete genome sequence of Methanospirillum hungatei type strain JF1.</title>
        <authorList>
            <person name="Gunsalus R.P."/>
            <person name="Cook L.E."/>
            <person name="Crable B."/>
            <person name="Rohlin L."/>
            <person name="McDonald E."/>
            <person name="Mouttaki H."/>
            <person name="Sieber J.R."/>
            <person name="Poweleit N."/>
            <person name="Zhou H."/>
            <person name="Lapidus A.L."/>
            <person name="Daligault H.E."/>
            <person name="Land M."/>
            <person name="Gilna P."/>
            <person name="Ivanova N."/>
            <person name="Kyrpides N."/>
            <person name="Culley D.E."/>
            <person name="McInerney M.J."/>
        </authorList>
    </citation>
    <scope>NUCLEOTIDE SEQUENCE [LARGE SCALE GENOMIC DNA]</scope>
    <source>
        <strain evidence="3">ATCC 27890 / DSM 864 / NBRC 100397 / JF-1</strain>
    </source>
</reference>
<dbReference type="InterPro" id="IPR016181">
    <property type="entry name" value="Acyl_CoA_acyltransferase"/>
</dbReference>
<dbReference type="EMBL" id="CP000254">
    <property type="protein sequence ID" value="ABD40645.1"/>
    <property type="molecule type" value="Genomic_DNA"/>
</dbReference>
<dbReference type="InterPro" id="IPR024320">
    <property type="entry name" value="LPG_synthase_C"/>
</dbReference>
<dbReference type="EnsemblBacteria" id="ABD40645">
    <property type="protein sequence ID" value="ABD40645"/>
    <property type="gene ID" value="Mhun_0895"/>
</dbReference>
<dbReference type="Gene3D" id="3.40.630.30">
    <property type="match status" value="2"/>
</dbReference>
<evidence type="ECO:0000259" key="1">
    <source>
        <dbReference type="Pfam" id="PF09924"/>
    </source>
</evidence>
<dbReference type="AlphaFoldDB" id="Q2FUH4"/>
<dbReference type="STRING" id="323259.Mhun_0895"/>
<dbReference type="PANTHER" id="PTHR41373">
    <property type="entry name" value="DUF2156 DOMAIN-CONTAINING PROTEIN"/>
    <property type="match status" value="1"/>
</dbReference>